<sequence>MAENVDSEKKIPVLTVLKNHSILKNIFILDPLQEENSGENVDAFEETVWIGRHPDCNIILEHPSISRFHLRIDFKPCSLLLSVKDLSSVHGTWVCGNKIKPNVRVYLNEGDTLRLGGSSRIYRLHWVPMSIANDLEQPFVPPMDLSDLLDDMELEEEQSQTLDASRDLDDLLSDMKSVSSVEELIPSVTSIPTDDAFSVAEGEENHGVSGNKTSLLQLFHEADQESNDKDAPVTLSVADQSRMVSLLESPDTSPLRSAQKTALSVRSGRGICDSIQVFTCKSKENRSSASAGSEVNSTDDDVTEIESISRNLFPCENDEDDKETYDSGMLSAADQYQTNSTLESTETPPVRSAHKSSPLIWSRNGKSARVQITAWVGPDTAVDASDHNTPAIDSMLKDMCSWNPNDVEEIFTPDKENLPFDTSLIGSLRKTDQDSLKNELILKSVKSFSDADGDEIFTPDKEKWVGADTQDHSSDHDNSTIDSIFKDLCSWDPDGVEEIFTPDKENLACYSPLIRSLRTADQDNMNELILKSVKFFSDEDDDEIYTPDKENITPDTLRSKGMKKIRKIQVLKEKSQELPVFNNENLSPISVPKYIASSCEEHEDKIYTPDKENITLDTLRYKFIKKMRDIASSFEEHEDKIYTPDKENITPDTLRSKSVKKMRELEEIKDTNSLTSSPLKNMTGFNRNEESHVLTASNSKNQVPAVLLGQNTRNYTSSVETKLMLQLIGPKGEEDQDQNDPMRTRSKESINHPLTQAVKNLQNNATRVENTTRWTMVVDTASLLKKESRQALTLLQGLTRTSLIIPSIVMRELHGIKRSGGFFSRTNEASSALQWIEDCKENEKWWIHVESYEEEERTIAATPPAATPLSWFRGENWMFSINWFSPSDTLRDTISPTLYDHILECASLVRTSMNGRLVLLSDDVTLKIKAMAEGILCESADQFREGLVNPFSERFLWTDSAPRGLAWSCMDDVVLREKFYSGPSKNLSKAGKVLKGLKVILLHNSEYRKLTPISPMA</sequence>
<accession>A0AAV3R5E5</accession>
<dbReference type="InterPro" id="IPR000253">
    <property type="entry name" value="FHA_dom"/>
</dbReference>
<feature type="compositionally biased region" description="Polar residues" evidence="1">
    <location>
        <begin position="337"/>
        <end position="347"/>
    </location>
</feature>
<name>A0AAV3R5E5_LITER</name>
<proteinExistence type="predicted"/>
<dbReference type="Pfam" id="PF13638">
    <property type="entry name" value="PIN_4"/>
    <property type="match status" value="1"/>
</dbReference>
<comment type="caution">
    <text evidence="3">The sequence shown here is derived from an EMBL/GenBank/DDBJ whole genome shotgun (WGS) entry which is preliminary data.</text>
</comment>
<dbReference type="PROSITE" id="PS50006">
    <property type="entry name" value="FHA_DOMAIN"/>
    <property type="match status" value="1"/>
</dbReference>
<evidence type="ECO:0000259" key="2">
    <source>
        <dbReference type="PROSITE" id="PS50006"/>
    </source>
</evidence>
<evidence type="ECO:0000256" key="1">
    <source>
        <dbReference type="SAM" id="MobiDB-lite"/>
    </source>
</evidence>
<dbReference type="GO" id="GO:0031965">
    <property type="term" value="C:nuclear membrane"/>
    <property type="evidence" value="ECO:0007669"/>
    <property type="project" value="TreeGrafter"/>
</dbReference>
<evidence type="ECO:0000313" key="4">
    <source>
        <dbReference type="Proteomes" id="UP001454036"/>
    </source>
</evidence>
<dbReference type="EMBL" id="BAABME010007191">
    <property type="protein sequence ID" value="GAA0170315.1"/>
    <property type="molecule type" value="Genomic_DNA"/>
</dbReference>
<dbReference type="InterPro" id="IPR002716">
    <property type="entry name" value="PIN_dom"/>
</dbReference>
<dbReference type="InterPro" id="IPR008984">
    <property type="entry name" value="SMAD_FHA_dom_sf"/>
</dbReference>
<protein>
    <recommendedName>
        <fullName evidence="2">FHA domain-containing protein</fullName>
    </recommendedName>
</protein>
<dbReference type="Gene3D" id="3.40.50.1010">
    <property type="entry name" value="5'-nuclease"/>
    <property type="match status" value="1"/>
</dbReference>
<gene>
    <name evidence="3" type="ORF">LIER_24607</name>
</gene>
<dbReference type="Gene3D" id="2.60.200.20">
    <property type="match status" value="1"/>
</dbReference>
<dbReference type="PANTHER" id="PTHR22593">
    <property type="entry name" value="TRANSMEMBRANE PROTEIN 18"/>
    <property type="match status" value="1"/>
</dbReference>
<dbReference type="Proteomes" id="UP001454036">
    <property type="component" value="Unassembled WGS sequence"/>
</dbReference>
<dbReference type="PANTHER" id="PTHR22593:SF8">
    <property type="entry name" value="FHA DOMAIN-CONTAINING PROTEIN PS1"/>
    <property type="match status" value="1"/>
</dbReference>
<dbReference type="SUPFAM" id="SSF49879">
    <property type="entry name" value="SMAD/FHA domain"/>
    <property type="match status" value="1"/>
</dbReference>
<reference evidence="3 4" key="1">
    <citation type="submission" date="2024-01" db="EMBL/GenBank/DDBJ databases">
        <title>The complete chloroplast genome sequence of Lithospermum erythrorhizon: insights into the phylogenetic relationship among Boraginaceae species and the maternal lineages of purple gromwells.</title>
        <authorList>
            <person name="Okada T."/>
            <person name="Watanabe K."/>
        </authorList>
    </citation>
    <scope>NUCLEOTIDE SEQUENCE [LARGE SCALE GENOMIC DNA]</scope>
</reference>
<dbReference type="Pfam" id="PF00498">
    <property type="entry name" value="FHA"/>
    <property type="match status" value="1"/>
</dbReference>
<organism evidence="3 4">
    <name type="scientific">Lithospermum erythrorhizon</name>
    <name type="common">Purple gromwell</name>
    <name type="synonym">Lithospermum officinale var. erythrorhizon</name>
    <dbReference type="NCBI Taxonomy" id="34254"/>
    <lineage>
        <taxon>Eukaryota</taxon>
        <taxon>Viridiplantae</taxon>
        <taxon>Streptophyta</taxon>
        <taxon>Embryophyta</taxon>
        <taxon>Tracheophyta</taxon>
        <taxon>Spermatophyta</taxon>
        <taxon>Magnoliopsida</taxon>
        <taxon>eudicotyledons</taxon>
        <taxon>Gunneridae</taxon>
        <taxon>Pentapetalae</taxon>
        <taxon>asterids</taxon>
        <taxon>lamiids</taxon>
        <taxon>Boraginales</taxon>
        <taxon>Boraginaceae</taxon>
        <taxon>Boraginoideae</taxon>
        <taxon>Lithospermeae</taxon>
        <taxon>Lithospermum</taxon>
    </lineage>
</organism>
<feature type="region of interest" description="Disordered" evidence="1">
    <location>
        <begin position="337"/>
        <end position="357"/>
    </location>
</feature>
<dbReference type="SMART" id="SM00240">
    <property type="entry name" value="FHA"/>
    <property type="match status" value="1"/>
</dbReference>
<dbReference type="AlphaFoldDB" id="A0AAV3R5E5"/>
<evidence type="ECO:0000313" key="3">
    <source>
        <dbReference type="EMBL" id="GAA0170315.1"/>
    </source>
</evidence>
<keyword evidence="4" id="KW-1185">Reference proteome</keyword>
<feature type="domain" description="FHA" evidence="2">
    <location>
        <begin position="48"/>
        <end position="99"/>
    </location>
</feature>